<gene>
    <name evidence="4" type="ORF">LRAMOSA09696</name>
</gene>
<dbReference type="InterPro" id="IPR006680">
    <property type="entry name" value="Amidohydro-rel"/>
</dbReference>
<dbReference type="AlphaFoldDB" id="A0A077WJE2"/>
<feature type="domain" description="Amidohydrolase-related" evidence="3">
    <location>
        <begin position="147"/>
        <end position="507"/>
    </location>
</feature>
<dbReference type="PANTHER" id="PTHR43135">
    <property type="entry name" value="ALPHA-D-RIBOSE 1-METHYLPHOSPHONATE 5-TRIPHOSPHATE DIPHOSPHATASE"/>
    <property type="match status" value="1"/>
</dbReference>
<name>A0A077WJE2_9FUNG</name>
<feature type="compositionally biased region" description="Polar residues" evidence="1">
    <location>
        <begin position="548"/>
        <end position="558"/>
    </location>
</feature>
<evidence type="ECO:0000256" key="2">
    <source>
        <dbReference type="SAM" id="Phobius"/>
    </source>
</evidence>
<proteinExistence type="predicted"/>
<accession>A0A077WJE2</accession>
<feature type="region of interest" description="Disordered" evidence="1">
    <location>
        <begin position="530"/>
        <end position="562"/>
    </location>
</feature>
<feature type="compositionally biased region" description="Polar residues" evidence="1">
    <location>
        <begin position="530"/>
        <end position="541"/>
    </location>
</feature>
<dbReference type="OrthoDB" id="10258955at2759"/>
<dbReference type="PANTHER" id="PTHR43135:SF3">
    <property type="entry name" value="ALPHA-D-RIBOSE 1-METHYLPHOSPHONATE 5-TRIPHOSPHATE DIPHOSPHATASE"/>
    <property type="match status" value="1"/>
</dbReference>
<evidence type="ECO:0000313" key="4">
    <source>
        <dbReference type="EMBL" id="CDS07173.1"/>
    </source>
</evidence>
<dbReference type="Gene3D" id="3.20.20.140">
    <property type="entry name" value="Metal-dependent hydrolases"/>
    <property type="match status" value="2"/>
</dbReference>
<organism evidence="4">
    <name type="scientific">Lichtheimia ramosa</name>
    <dbReference type="NCBI Taxonomy" id="688394"/>
    <lineage>
        <taxon>Eukaryota</taxon>
        <taxon>Fungi</taxon>
        <taxon>Fungi incertae sedis</taxon>
        <taxon>Mucoromycota</taxon>
        <taxon>Mucoromycotina</taxon>
        <taxon>Mucoromycetes</taxon>
        <taxon>Mucorales</taxon>
        <taxon>Lichtheimiaceae</taxon>
        <taxon>Lichtheimia</taxon>
    </lineage>
</organism>
<reference evidence="4" key="1">
    <citation type="journal article" date="2014" name="Genome Announc.">
        <title>De novo whole-genome sequence and genome annotation of Lichtheimia ramosa.</title>
        <authorList>
            <person name="Linde J."/>
            <person name="Schwartze V."/>
            <person name="Binder U."/>
            <person name="Lass-Florl C."/>
            <person name="Voigt K."/>
            <person name="Horn F."/>
        </authorList>
    </citation>
    <scope>NUCLEOTIDE SEQUENCE</scope>
    <source>
        <strain evidence="4">JMRC FSU:6197</strain>
    </source>
</reference>
<keyword evidence="2" id="KW-0472">Membrane</keyword>
<feature type="domain" description="Amidohydrolase-related" evidence="3">
    <location>
        <begin position="854"/>
        <end position="933"/>
    </location>
</feature>
<evidence type="ECO:0000256" key="1">
    <source>
        <dbReference type="SAM" id="MobiDB-lite"/>
    </source>
</evidence>
<dbReference type="SUPFAM" id="SSF51338">
    <property type="entry name" value="Composite domain of metallo-dependent hydrolases"/>
    <property type="match status" value="2"/>
</dbReference>
<dbReference type="EMBL" id="LK023323">
    <property type="protein sequence ID" value="CDS07173.1"/>
    <property type="molecule type" value="Genomic_DNA"/>
</dbReference>
<dbReference type="Pfam" id="PF01979">
    <property type="entry name" value="Amidohydro_1"/>
    <property type="match status" value="2"/>
</dbReference>
<dbReference type="InterPro" id="IPR011059">
    <property type="entry name" value="Metal-dep_hydrolase_composite"/>
</dbReference>
<keyword evidence="2" id="KW-0812">Transmembrane</keyword>
<dbReference type="InterPro" id="IPR032466">
    <property type="entry name" value="Metal_Hydrolase"/>
</dbReference>
<dbReference type="SUPFAM" id="SSF51556">
    <property type="entry name" value="Metallo-dependent hydrolases"/>
    <property type="match status" value="1"/>
</dbReference>
<sequence length="960" mass="105118">MGDHYVLFGHRDKRRIVVFVLLAFIVGATFYISTHLPAFSITDTPTIANSQETVVPPGISYSTFQHGLAQCETLSRPRPVAQPVSERTMNPRGAVNTTLLVKNGYIWLGNQYMDGGDVLVQDGVIREIAMGIDPSRADKVIDAGGRVVTPGIIDMHSHMMVDSIGGISAAIDGHEMSGPTKPYVRAIDAMRPTDMAIKVVASGGITTNMVLPGSANVMGGEAAVVKLRPMPTLSVEDMLVTANATEDEFVWRYLKFACGDNAKSFYGRQGKMPMTRMGEAYLFRKRFEEAQEMMRQQDDWCDTAMRLNKTQHNASPPETRLSEPFPESLKLDSLVALLRHNVKLNIHCYLPQDIEAIVRHSLEFDFEIAALHHASSAWQVPDIIKRAKNNITVATSTDFWGTTVEVWDHNVYAPGILTEAGIPVTLISDHPVTNGRDLVYEAQRAYHYGWNEHLALASVTSAAATALGLDYRIGSIEVGKDADLVIWERHPLRLGARPKHVIVDGFELDFNASWFKGVVQDEFAEKEQLETQQEPSSSLSNLHELPNRPTSTLSSENQPLKEACSPNTDSFILRNISQLYAAPGEVYTGAVDLVVEHGNVKCVGTACEQVAMPSSAPIFQMHGGVVTPGIISSGVSMGLSEMINEPGTQDGFARNNINDPELFKSVVRAVDGLQFDGLHMRKAFKAGVTTSITQPMAAGDQMLAGVSVAFRTGVKHTLLDSNDTFVKTEAALHFTITHDSPMTISQQMAALRSLLQDNENKDTTTNVFARAAQGQLAVVIETDDADEIASIINMKQHALSKVNFIILGGAESHLVATHLARAHIPVILMPARCIPLSWQSRRCLYGPPHSKDTAIDILLRHGVLVGLASEDRKDGSARNLIWEAGWNLANNQDMTQEMAVGLVTWNIAHMFGLDDQLGMIRQGYKADFIAYNGNPFEFGTTIDMVYGGGHPGPLCSPRQM</sequence>
<protein>
    <recommendedName>
        <fullName evidence="3">Amidohydrolase-related domain-containing protein</fullName>
    </recommendedName>
</protein>
<feature type="transmembrane region" description="Helical" evidence="2">
    <location>
        <begin position="16"/>
        <end position="33"/>
    </location>
</feature>
<dbReference type="InterPro" id="IPR051781">
    <property type="entry name" value="Metallo-dep_Hydrolase"/>
</dbReference>
<keyword evidence="2" id="KW-1133">Transmembrane helix</keyword>
<dbReference type="GO" id="GO:0016810">
    <property type="term" value="F:hydrolase activity, acting on carbon-nitrogen (but not peptide) bonds"/>
    <property type="evidence" value="ECO:0007669"/>
    <property type="project" value="InterPro"/>
</dbReference>
<evidence type="ECO:0000259" key="3">
    <source>
        <dbReference type="Pfam" id="PF01979"/>
    </source>
</evidence>